<keyword evidence="2" id="KW-1185">Reference proteome</keyword>
<dbReference type="AlphaFoldDB" id="A0AAE0W6L7"/>
<reference evidence="1" key="2">
    <citation type="journal article" date="2021" name="Genome Biol. Evol.">
        <title>Developing a high-quality reference genome for a parasitic bivalve with doubly uniparental inheritance (Bivalvia: Unionida).</title>
        <authorList>
            <person name="Smith C.H."/>
        </authorList>
    </citation>
    <scope>NUCLEOTIDE SEQUENCE</scope>
    <source>
        <strain evidence="1">CHS0354</strain>
        <tissue evidence="1">Mantle</tissue>
    </source>
</reference>
<reference evidence="1" key="3">
    <citation type="submission" date="2023-05" db="EMBL/GenBank/DDBJ databases">
        <authorList>
            <person name="Smith C.H."/>
        </authorList>
    </citation>
    <scope>NUCLEOTIDE SEQUENCE</scope>
    <source>
        <strain evidence="1">CHS0354</strain>
        <tissue evidence="1">Mantle</tissue>
    </source>
</reference>
<dbReference type="EMBL" id="JAEAOA010001749">
    <property type="protein sequence ID" value="KAK3602160.1"/>
    <property type="molecule type" value="Genomic_DNA"/>
</dbReference>
<reference evidence="1" key="1">
    <citation type="journal article" date="2021" name="Genome Biol. Evol.">
        <title>A High-Quality Reference Genome for a Parasitic Bivalve with Doubly Uniparental Inheritance (Bivalvia: Unionida).</title>
        <authorList>
            <person name="Smith C.H."/>
        </authorList>
    </citation>
    <scope>NUCLEOTIDE SEQUENCE</scope>
    <source>
        <strain evidence="1">CHS0354</strain>
    </source>
</reference>
<evidence type="ECO:0000313" key="1">
    <source>
        <dbReference type="EMBL" id="KAK3602160.1"/>
    </source>
</evidence>
<proteinExistence type="predicted"/>
<accession>A0AAE0W6L7</accession>
<protein>
    <submittedName>
        <fullName evidence="1">Uncharacterized protein</fullName>
    </submittedName>
</protein>
<gene>
    <name evidence="1" type="ORF">CHS0354_029166</name>
</gene>
<name>A0AAE0W6L7_9BIVA</name>
<sequence length="77" mass="8960">MKLTERYTINLSPSTKLGILTQLRTIFDLIIEFQTAQDDFYQAATKELMARLHYKKLQETRTTEVGIFYPSGTIPLF</sequence>
<comment type="caution">
    <text evidence="1">The sequence shown here is derived from an EMBL/GenBank/DDBJ whole genome shotgun (WGS) entry which is preliminary data.</text>
</comment>
<dbReference type="Proteomes" id="UP001195483">
    <property type="component" value="Unassembled WGS sequence"/>
</dbReference>
<organism evidence="1 2">
    <name type="scientific">Potamilus streckersoni</name>
    <dbReference type="NCBI Taxonomy" id="2493646"/>
    <lineage>
        <taxon>Eukaryota</taxon>
        <taxon>Metazoa</taxon>
        <taxon>Spiralia</taxon>
        <taxon>Lophotrochozoa</taxon>
        <taxon>Mollusca</taxon>
        <taxon>Bivalvia</taxon>
        <taxon>Autobranchia</taxon>
        <taxon>Heteroconchia</taxon>
        <taxon>Palaeoheterodonta</taxon>
        <taxon>Unionida</taxon>
        <taxon>Unionoidea</taxon>
        <taxon>Unionidae</taxon>
        <taxon>Ambleminae</taxon>
        <taxon>Lampsilini</taxon>
        <taxon>Potamilus</taxon>
    </lineage>
</organism>
<evidence type="ECO:0000313" key="2">
    <source>
        <dbReference type="Proteomes" id="UP001195483"/>
    </source>
</evidence>